<proteinExistence type="predicted"/>
<evidence type="ECO:0000313" key="2">
    <source>
        <dbReference type="EMBL" id="KAK4797052.1"/>
    </source>
</evidence>
<accession>A0AAN7M375</accession>
<feature type="compositionally biased region" description="Basic and acidic residues" evidence="1">
    <location>
        <begin position="10"/>
        <end position="24"/>
    </location>
</feature>
<sequence>MTTHPRKRKRPEEKINGPLGERNRARIEASLTPQVGGQFCSPHSPLLIKQAVEELLL</sequence>
<dbReference type="EMBL" id="JAXQNO010000006">
    <property type="protein sequence ID" value="KAK4797052.1"/>
    <property type="molecule type" value="Genomic_DNA"/>
</dbReference>
<dbReference type="Proteomes" id="UP001346149">
    <property type="component" value="Unassembled WGS sequence"/>
</dbReference>
<dbReference type="AlphaFoldDB" id="A0AAN7M375"/>
<evidence type="ECO:0000313" key="3">
    <source>
        <dbReference type="Proteomes" id="UP001346149"/>
    </source>
</evidence>
<comment type="caution">
    <text evidence="2">The sequence shown here is derived from an EMBL/GenBank/DDBJ whole genome shotgun (WGS) entry which is preliminary data.</text>
</comment>
<name>A0AAN7M375_TRANT</name>
<evidence type="ECO:0000256" key="1">
    <source>
        <dbReference type="SAM" id="MobiDB-lite"/>
    </source>
</evidence>
<reference evidence="2 3" key="1">
    <citation type="journal article" date="2023" name="Hortic Res">
        <title>Pangenome of water caltrop reveals structural variations and asymmetric subgenome divergence after allopolyploidization.</title>
        <authorList>
            <person name="Zhang X."/>
            <person name="Chen Y."/>
            <person name="Wang L."/>
            <person name="Yuan Y."/>
            <person name="Fang M."/>
            <person name="Shi L."/>
            <person name="Lu R."/>
            <person name="Comes H.P."/>
            <person name="Ma Y."/>
            <person name="Chen Y."/>
            <person name="Huang G."/>
            <person name="Zhou Y."/>
            <person name="Zheng Z."/>
            <person name="Qiu Y."/>
        </authorList>
    </citation>
    <scope>NUCLEOTIDE SEQUENCE [LARGE SCALE GENOMIC DNA]</scope>
    <source>
        <strain evidence="2">F231</strain>
    </source>
</reference>
<organism evidence="2 3">
    <name type="scientific">Trapa natans</name>
    <name type="common">Water chestnut</name>
    <dbReference type="NCBI Taxonomy" id="22666"/>
    <lineage>
        <taxon>Eukaryota</taxon>
        <taxon>Viridiplantae</taxon>
        <taxon>Streptophyta</taxon>
        <taxon>Embryophyta</taxon>
        <taxon>Tracheophyta</taxon>
        <taxon>Spermatophyta</taxon>
        <taxon>Magnoliopsida</taxon>
        <taxon>eudicotyledons</taxon>
        <taxon>Gunneridae</taxon>
        <taxon>Pentapetalae</taxon>
        <taxon>rosids</taxon>
        <taxon>malvids</taxon>
        <taxon>Myrtales</taxon>
        <taxon>Lythraceae</taxon>
        <taxon>Trapa</taxon>
    </lineage>
</organism>
<keyword evidence="3" id="KW-1185">Reference proteome</keyword>
<gene>
    <name evidence="2" type="ORF">SAY86_029378</name>
</gene>
<feature type="region of interest" description="Disordered" evidence="1">
    <location>
        <begin position="1"/>
        <end position="24"/>
    </location>
</feature>
<protein>
    <submittedName>
        <fullName evidence="2">Uncharacterized protein</fullName>
    </submittedName>
</protein>